<dbReference type="PROSITE" id="PS50293">
    <property type="entry name" value="TPR_REGION"/>
    <property type="match status" value="1"/>
</dbReference>
<dbReference type="SMART" id="SM00028">
    <property type="entry name" value="TPR"/>
    <property type="match status" value="2"/>
</dbReference>
<evidence type="ECO:0000256" key="3">
    <source>
        <dbReference type="ARBA" id="ARBA00022737"/>
    </source>
</evidence>
<gene>
    <name evidence="11" type="primary">TTC25_2</name>
    <name evidence="11" type="ORF">HK097_005949</name>
</gene>
<dbReference type="GO" id="GO:0005930">
    <property type="term" value="C:axoneme"/>
    <property type="evidence" value="ECO:0007669"/>
    <property type="project" value="UniProtKB-SubCell"/>
</dbReference>
<dbReference type="Proteomes" id="UP001212841">
    <property type="component" value="Unassembled WGS sequence"/>
</dbReference>
<keyword evidence="2" id="KW-0963">Cytoplasm</keyword>
<feature type="compositionally biased region" description="Basic and acidic residues" evidence="10">
    <location>
        <begin position="311"/>
        <end position="330"/>
    </location>
</feature>
<evidence type="ECO:0000256" key="2">
    <source>
        <dbReference type="ARBA" id="ARBA00022490"/>
    </source>
</evidence>
<reference evidence="11" key="1">
    <citation type="submission" date="2020-05" db="EMBL/GenBank/DDBJ databases">
        <title>Phylogenomic resolution of chytrid fungi.</title>
        <authorList>
            <person name="Stajich J.E."/>
            <person name="Amses K."/>
            <person name="Simmons R."/>
            <person name="Seto K."/>
            <person name="Myers J."/>
            <person name="Bonds A."/>
            <person name="Quandt C.A."/>
            <person name="Barry K."/>
            <person name="Liu P."/>
            <person name="Grigoriev I."/>
            <person name="Longcore J.E."/>
            <person name="James T.Y."/>
        </authorList>
    </citation>
    <scope>NUCLEOTIDE SEQUENCE</scope>
    <source>
        <strain evidence="11">JEL0318</strain>
    </source>
</reference>
<dbReference type="InterPro" id="IPR040111">
    <property type="entry name" value="ODAD4"/>
</dbReference>
<feature type="region of interest" description="Disordered" evidence="10">
    <location>
        <begin position="207"/>
        <end position="226"/>
    </location>
</feature>
<comment type="caution">
    <text evidence="11">The sequence shown here is derived from an EMBL/GenBank/DDBJ whole genome shotgun (WGS) entry which is preliminary data.</text>
</comment>
<keyword evidence="5" id="KW-0206">Cytoskeleton</keyword>
<keyword evidence="12" id="KW-1185">Reference proteome</keyword>
<dbReference type="PANTHER" id="PTHR23040:SF1">
    <property type="entry name" value="OUTER DYNEIN ARM-DOCKING COMPLEX SUBUNIT 4"/>
    <property type="match status" value="1"/>
</dbReference>
<protein>
    <recommendedName>
        <fullName evidence="7">Outer dynein arm-docking complex subunit 4</fullName>
    </recommendedName>
    <alternativeName>
        <fullName evidence="8">Tetratricopeptide repeat protein 25</fullName>
    </alternativeName>
</protein>
<comment type="subcellular location">
    <subcellularLocation>
        <location evidence="1">Cytoplasm</location>
        <location evidence="1">Cytoskeleton</location>
        <location evidence="1">Cilium axoneme</location>
    </subcellularLocation>
</comment>
<dbReference type="SUPFAM" id="SSF48452">
    <property type="entry name" value="TPR-like"/>
    <property type="match status" value="1"/>
</dbReference>
<dbReference type="Pfam" id="PF07719">
    <property type="entry name" value="TPR_2"/>
    <property type="match status" value="1"/>
</dbReference>
<evidence type="ECO:0000256" key="6">
    <source>
        <dbReference type="ARBA" id="ARBA00023273"/>
    </source>
</evidence>
<feature type="compositionally biased region" description="Gly residues" evidence="10">
    <location>
        <begin position="207"/>
        <end position="223"/>
    </location>
</feature>
<feature type="region of interest" description="Disordered" evidence="10">
    <location>
        <begin position="306"/>
        <end position="330"/>
    </location>
</feature>
<keyword evidence="4 9" id="KW-0802">TPR repeat</keyword>
<dbReference type="Gene3D" id="1.25.40.10">
    <property type="entry name" value="Tetratricopeptide repeat domain"/>
    <property type="match status" value="1"/>
</dbReference>
<dbReference type="PANTHER" id="PTHR23040">
    <property type="match status" value="1"/>
</dbReference>
<evidence type="ECO:0000313" key="12">
    <source>
        <dbReference type="Proteomes" id="UP001212841"/>
    </source>
</evidence>
<evidence type="ECO:0000256" key="7">
    <source>
        <dbReference type="ARBA" id="ARBA00034139"/>
    </source>
</evidence>
<keyword evidence="3" id="KW-0677">Repeat</keyword>
<dbReference type="EMBL" id="JADGJD010002794">
    <property type="protein sequence ID" value="KAJ3028485.1"/>
    <property type="molecule type" value="Genomic_DNA"/>
</dbReference>
<dbReference type="InterPro" id="IPR019734">
    <property type="entry name" value="TPR_rpt"/>
</dbReference>
<organism evidence="11 12">
    <name type="scientific">Rhizophlyctis rosea</name>
    <dbReference type="NCBI Taxonomy" id="64517"/>
    <lineage>
        <taxon>Eukaryota</taxon>
        <taxon>Fungi</taxon>
        <taxon>Fungi incertae sedis</taxon>
        <taxon>Chytridiomycota</taxon>
        <taxon>Chytridiomycota incertae sedis</taxon>
        <taxon>Chytridiomycetes</taxon>
        <taxon>Rhizophlyctidales</taxon>
        <taxon>Rhizophlyctidaceae</taxon>
        <taxon>Rhizophlyctis</taxon>
    </lineage>
</organism>
<evidence type="ECO:0000313" key="11">
    <source>
        <dbReference type="EMBL" id="KAJ3028485.1"/>
    </source>
</evidence>
<sequence>MASKSAIKDPSGPGKVDDTGSEAGDPRVSSFQSLAAEGDILAKQGDYRKAIDAYSKALNLRPNDKNGLVARSKCHLQLGNAVLALEDANSALKEDGDFFKGIFQKAEALYATGDFEMALVYYHRGNKLRPELNEFRLGIQKAREAIDNSIGNPRDYKFQPPVGARAISTAPSGPSGGMAGQANVGASGGGGPNALRATAKSAGLNVQGGAGGRAATAGAGGGWPASAKSQKQLLGELYADKEYLEMLAGDKDLLNNPNNSIVSLVTDALNYLDTRTEFWRQQKPIYARKKEASRLQTKAINARNRQLIAARAKEHAQREEEQRQREKNPK</sequence>
<keyword evidence="6" id="KW-0966">Cell projection</keyword>
<dbReference type="AlphaFoldDB" id="A0AAD5S111"/>
<evidence type="ECO:0000256" key="8">
    <source>
        <dbReference type="ARBA" id="ARBA00034143"/>
    </source>
</evidence>
<evidence type="ECO:0000256" key="4">
    <source>
        <dbReference type="ARBA" id="ARBA00022803"/>
    </source>
</evidence>
<feature type="region of interest" description="Disordered" evidence="10">
    <location>
        <begin position="170"/>
        <end position="191"/>
    </location>
</feature>
<dbReference type="InterPro" id="IPR011990">
    <property type="entry name" value="TPR-like_helical_dom_sf"/>
</dbReference>
<proteinExistence type="predicted"/>
<dbReference type="InterPro" id="IPR013105">
    <property type="entry name" value="TPR_2"/>
</dbReference>
<feature type="region of interest" description="Disordered" evidence="10">
    <location>
        <begin position="1"/>
        <end position="28"/>
    </location>
</feature>
<accession>A0AAD5S111</accession>
<feature type="repeat" description="TPR" evidence="9">
    <location>
        <begin position="31"/>
        <end position="64"/>
    </location>
</feature>
<evidence type="ECO:0000256" key="1">
    <source>
        <dbReference type="ARBA" id="ARBA00004430"/>
    </source>
</evidence>
<evidence type="ECO:0000256" key="9">
    <source>
        <dbReference type="PROSITE-ProRule" id="PRU00339"/>
    </source>
</evidence>
<evidence type="ECO:0000256" key="5">
    <source>
        <dbReference type="ARBA" id="ARBA00023212"/>
    </source>
</evidence>
<dbReference type="PROSITE" id="PS50005">
    <property type="entry name" value="TPR"/>
    <property type="match status" value="1"/>
</dbReference>
<name>A0AAD5S111_9FUNG</name>
<feature type="non-terminal residue" evidence="11">
    <location>
        <position position="1"/>
    </location>
</feature>
<evidence type="ECO:0000256" key="10">
    <source>
        <dbReference type="SAM" id="MobiDB-lite"/>
    </source>
</evidence>